<dbReference type="Proteomes" id="UP000030321">
    <property type="component" value="Unassembled WGS sequence"/>
</dbReference>
<gene>
    <name evidence="1" type="ORF">N44_04431</name>
</gene>
<organism evidence="1 2">
    <name type="scientific">Microcystis aeruginosa NIES-44</name>
    <dbReference type="NCBI Taxonomy" id="449439"/>
    <lineage>
        <taxon>Bacteria</taxon>
        <taxon>Bacillati</taxon>
        <taxon>Cyanobacteriota</taxon>
        <taxon>Cyanophyceae</taxon>
        <taxon>Oscillatoriophycideae</taxon>
        <taxon>Chroococcales</taxon>
        <taxon>Microcystaceae</taxon>
        <taxon>Microcystis</taxon>
    </lineage>
</organism>
<dbReference type="Gene3D" id="2.70.98.10">
    <property type="match status" value="1"/>
</dbReference>
<dbReference type="SUPFAM" id="SSF74650">
    <property type="entry name" value="Galactose mutarotase-like"/>
    <property type="match status" value="1"/>
</dbReference>
<proteinExistence type="predicted"/>
<dbReference type="RefSeq" id="WP_045362273.1">
    <property type="nucleotide sequence ID" value="NZ_BBPA01000073.1"/>
</dbReference>
<reference evidence="2" key="1">
    <citation type="journal article" date="2015" name="Genome">
        <title>Whole Genome Sequence of the Non-Microcystin-Producing Microcystis aeruginosa Strain NIES-44.</title>
        <authorList>
            <person name="Okano K."/>
            <person name="Miyata N."/>
            <person name="Ozaki Y."/>
        </authorList>
    </citation>
    <scope>NUCLEOTIDE SEQUENCE [LARGE SCALE GENOMIC DNA]</scope>
    <source>
        <strain evidence="2">NIES-44</strain>
    </source>
</reference>
<evidence type="ECO:0000313" key="1">
    <source>
        <dbReference type="EMBL" id="GAL95575.1"/>
    </source>
</evidence>
<protein>
    <recommendedName>
        <fullName evidence="3">Aldose 1-epimerase</fullName>
    </recommendedName>
</protein>
<dbReference type="InterPro" id="IPR008183">
    <property type="entry name" value="Aldose_1/G6P_1-epimerase"/>
</dbReference>
<dbReference type="PANTHER" id="PTHR11122:SF13">
    <property type="entry name" value="GLUCOSE-6-PHOSPHATE 1-EPIMERASE"/>
    <property type="match status" value="1"/>
</dbReference>
<dbReference type="AlphaFoldDB" id="A0A0A1W0S5"/>
<dbReference type="GO" id="GO:0016853">
    <property type="term" value="F:isomerase activity"/>
    <property type="evidence" value="ECO:0007669"/>
    <property type="project" value="InterPro"/>
</dbReference>
<dbReference type="PANTHER" id="PTHR11122">
    <property type="entry name" value="APOSPORY-ASSOCIATED PROTEIN C-RELATED"/>
    <property type="match status" value="1"/>
</dbReference>
<dbReference type="EMBL" id="BBPA01000073">
    <property type="protein sequence ID" value="GAL95575.1"/>
    <property type="molecule type" value="Genomic_DNA"/>
</dbReference>
<evidence type="ECO:0000313" key="2">
    <source>
        <dbReference type="Proteomes" id="UP000030321"/>
    </source>
</evidence>
<accession>A0A0A1W0S5</accession>
<dbReference type="Pfam" id="PF01263">
    <property type="entry name" value="Aldose_epim"/>
    <property type="match status" value="1"/>
</dbReference>
<dbReference type="GO" id="GO:0005975">
    <property type="term" value="P:carbohydrate metabolic process"/>
    <property type="evidence" value="ECO:0007669"/>
    <property type="project" value="InterPro"/>
</dbReference>
<dbReference type="CDD" id="cd09025">
    <property type="entry name" value="Aldose_epim_Slr1438"/>
    <property type="match status" value="1"/>
</dbReference>
<name>A0A0A1W0S5_MICAE</name>
<dbReference type="InterPro" id="IPR011013">
    <property type="entry name" value="Gal_mutarotase_sf_dom"/>
</dbReference>
<dbReference type="InterPro" id="IPR014718">
    <property type="entry name" value="GH-type_carb-bd"/>
</dbReference>
<sequence length="290" mass="33734">MTFTITQNQNQYLTYCLKDEEADAYLEVVPARGGIITRWQICGEDILYLDTERFKYPNLSVRGGVPILFPICGNLPDNTYQHQGRNYTLKQHGFARDLPWEVSKQSTETAASLTLELNSNEATRQVYPFDFQLIFTYQLQGNSLKIHQKVINLSPEKMPFSIGFHPYFQVTDKTRLSFDIPSSQYLDQRTKTLHSYSGNFDFNLEEIDAAFPQITRHQSSFSDSYHQRQIILSYDDLYTTLVFWTLKDKNYICLEPWSAPRNALNTGEQLTYLEPQSSREAIVEMRVNQI</sequence>
<comment type="caution">
    <text evidence="1">The sequence shown here is derived from an EMBL/GenBank/DDBJ whole genome shotgun (WGS) entry which is preliminary data.</text>
</comment>
<dbReference type="GO" id="GO:0030246">
    <property type="term" value="F:carbohydrate binding"/>
    <property type="evidence" value="ECO:0007669"/>
    <property type="project" value="InterPro"/>
</dbReference>
<evidence type="ECO:0008006" key="3">
    <source>
        <dbReference type="Google" id="ProtNLM"/>
    </source>
</evidence>